<reference evidence="2 3" key="1">
    <citation type="submission" date="2018-12" db="EMBL/GenBank/DDBJ databases">
        <title>Draft genome sequence of Haloarcula hispinica strain 18.1, an halophilic archaeon isolated from Chott El Jerid of Southern Tunisia.</title>
        <authorList>
            <person name="Najjari A."/>
            <person name="Ben Dhia O."/>
            <person name="Ferjani R."/>
            <person name="Mahjoubi M."/>
            <person name="Sghaier H."/>
            <person name="Elshahed M."/>
            <person name="Ouzari H.I."/>
            <person name="Cherid A."/>
            <person name="Youssef N."/>
        </authorList>
    </citation>
    <scope>NUCLEOTIDE SEQUENCE [LARGE SCALE GENOMIC DNA]</scope>
    <source>
        <strain evidence="2 3">18.1</strain>
    </source>
</reference>
<organism evidence="2 3">
    <name type="scientific">Haloarcula hispanica</name>
    <dbReference type="NCBI Taxonomy" id="51589"/>
    <lineage>
        <taxon>Archaea</taxon>
        <taxon>Methanobacteriati</taxon>
        <taxon>Methanobacteriota</taxon>
        <taxon>Stenosarchaea group</taxon>
        <taxon>Halobacteria</taxon>
        <taxon>Halobacteriales</taxon>
        <taxon>Haloarculaceae</taxon>
        <taxon>Haloarcula</taxon>
    </lineage>
</organism>
<dbReference type="RefSeq" id="WP_129755398.1">
    <property type="nucleotide sequence ID" value="NZ_JAFKAA010000002.1"/>
</dbReference>
<dbReference type="EMBL" id="RZIG01000002">
    <property type="protein sequence ID" value="RYJ09945.1"/>
    <property type="molecule type" value="Genomic_DNA"/>
</dbReference>
<protein>
    <submittedName>
        <fullName evidence="2">Uncharacterized protein</fullName>
    </submittedName>
</protein>
<sequence>MTLHKAILTVEADVDGDGTFETGKFHMAGNIEIVPSLRTGFVLDNRGSTINSVVSSTVGSGESKRKGIYLDLGGGVRSVEVSFDGWEGSSEQWGDTGDGGPTKADATGEDPLTQLEVLFQYLSVAEIDSRNPATLEYGEHYSDGLYDPLDVVLESPQGTRTAENGSTFSGSLAFLSVQAISDVVDGANRTG</sequence>
<comment type="caution">
    <text evidence="2">The sequence shown here is derived from an EMBL/GenBank/DDBJ whole genome shotgun (WGS) entry which is preliminary data.</text>
</comment>
<evidence type="ECO:0000313" key="3">
    <source>
        <dbReference type="Proteomes" id="UP000293535"/>
    </source>
</evidence>
<proteinExistence type="predicted"/>
<dbReference type="Proteomes" id="UP000293535">
    <property type="component" value="Unassembled WGS sequence"/>
</dbReference>
<dbReference type="AlphaFoldDB" id="A0A482TBH2"/>
<feature type="region of interest" description="Disordered" evidence="1">
    <location>
        <begin position="86"/>
        <end position="108"/>
    </location>
</feature>
<evidence type="ECO:0000256" key="1">
    <source>
        <dbReference type="SAM" id="MobiDB-lite"/>
    </source>
</evidence>
<evidence type="ECO:0000313" key="2">
    <source>
        <dbReference type="EMBL" id="RYJ09945.1"/>
    </source>
</evidence>
<name>A0A482TBH2_HALHI</name>
<accession>A0A482TBH2</accession>
<gene>
    <name evidence="2" type="ORF">ELS20_07965</name>
</gene>